<evidence type="ECO:0000313" key="2">
    <source>
        <dbReference type="EMBL" id="ASA21408.1"/>
    </source>
</evidence>
<sequence length="274" mass="29681">MTLLITGAAGQLGSLIIQTLDGKVPAGQVIAGVRNLDQATLALDKGMQVRLTDYDRPDTLASAFEGVEQVLLISSSHTDDELRLQQHNRVIAAAKTAGVKHLLYTSFAFPPKGPIPTNHVHMLTEQAILASGLEYTMLRNALYIDFVGVLGMDEAIRSGELRTPPGAWRFNSVTRKDLAGGIAAVLSSAGHRNQIYELTAPAAWTFTDLATSLSELAGKPVVHREDPNIQHWIYPFMSKLDTSSTSDRLVQLLEGPVTGLTESIRPLLQGSEFL</sequence>
<name>A0A2Z2KR35_9BACL</name>
<accession>A0A2Z2KR35</accession>
<evidence type="ECO:0000259" key="1">
    <source>
        <dbReference type="Pfam" id="PF13460"/>
    </source>
</evidence>
<dbReference type="KEGG" id="pdh:B9T62_11840"/>
<keyword evidence="3" id="KW-1185">Reference proteome</keyword>
<dbReference type="Proteomes" id="UP000249890">
    <property type="component" value="Chromosome"/>
</dbReference>
<dbReference type="PANTHER" id="PTHR47129:SF1">
    <property type="entry name" value="NMRA-LIKE DOMAIN-CONTAINING PROTEIN"/>
    <property type="match status" value="1"/>
</dbReference>
<evidence type="ECO:0000313" key="3">
    <source>
        <dbReference type="Proteomes" id="UP000249890"/>
    </source>
</evidence>
<dbReference type="PANTHER" id="PTHR47129">
    <property type="entry name" value="QUINONE OXIDOREDUCTASE 2"/>
    <property type="match status" value="1"/>
</dbReference>
<feature type="domain" description="NAD(P)-binding" evidence="1">
    <location>
        <begin position="7"/>
        <end position="187"/>
    </location>
</feature>
<dbReference type="SUPFAM" id="SSF51735">
    <property type="entry name" value="NAD(P)-binding Rossmann-fold domains"/>
    <property type="match status" value="1"/>
</dbReference>
<dbReference type="EMBL" id="CP021780">
    <property type="protein sequence ID" value="ASA21408.1"/>
    <property type="molecule type" value="Genomic_DNA"/>
</dbReference>
<dbReference type="Gene3D" id="3.90.25.10">
    <property type="entry name" value="UDP-galactose 4-epimerase, domain 1"/>
    <property type="match status" value="1"/>
</dbReference>
<dbReference type="AlphaFoldDB" id="A0A2Z2KR35"/>
<dbReference type="Gene3D" id="3.40.50.720">
    <property type="entry name" value="NAD(P)-binding Rossmann-like Domain"/>
    <property type="match status" value="1"/>
</dbReference>
<dbReference type="InterPro" id="IPR052718">
    <property type="entry name" value="NmrA-type_oxidoreductase"/>
</dbReference>
<dbReference type="CDD" id="cd05269">
    <property type="entry name" value="TMR_SDR_a"/>
    <property type="match status" value="1"/>
</dbReference>
<dbReference type="InterPro" id="IPR016040">
    <property type="entry name" value="NAD(P)-bd_dom"/>
</dbReference>
<dbReference type="Pfam" id="PF13460">
    <property type="entry name" value="NAD_binding_10"/>
    <property type="match status" value="1"/>
</dbReference>
<dbReference type="InterPro" id="IPR036291">
    <property type="entry name" value="NAD(P)-bd_dom_sf"/>
</dbReference>
<organism evidence="2 3">
    <name type="scientific">Paenibacillus donghaensis</name>
    <dbReference type="NCBI Taxonomy" id="414771"/>
    <lineage>
        <taxon>Bacteria</taxon>
        <taxon>Bacillati</taxon>
        <taxon>Bacillota</taxon>
        <taxon>Bacilli</taxon>
        <taxon>Bacillales</taxon>
        <taxon>Paenibacillaceae</taxon>
        <taxon>Paenibacillus</taxon>
    </lineage>
</organism>
<dbReference type="RefSeq" id="WP_087915418.1">
    <property type="nucleotide sequence ID" value="NZ_CP021780.1"/>
</dbReference>
<reference evidence="2 3" key="1">
    <citation type="submission" date="2017-06" db="EMBL/GenBank/DDBJ databases">
        <title>Complete genome sequence of Paenibacillus donghaensis KCTC 13049T isolated from East Sea sediment, South Korea.</title>
        <authorList>
            <person name="Jung B.K."/>
            <person name="Hong S.-J."/>
            <person name="Shin J.-H."/>
        </authorList>
    </citation>
    <scope>NUCLEOTIDE SEQUENCE [LARGE SCALE GENOMIC DNA]</scope>
    <source>
        <strain evidence="2 3">KCTC 13049</strain>
    </source>
</reference>
<gene>
    <name evidence="2" type="ORF">B9T62_11840</name>
</gene>
<dbReference type="OrthoDB" id="152510at2"/>
<protein>
    <submittedName>
        <fullName evidence="2">NAD(P)-dependent oxidoreductase</fullName>
    </submittedName>
</protein>
<proteinExistence type="predicted"/>